<evidence type="ECO:0000313" key="4">
    <source>
        <dbReference type="Proteomes" id="UP000327044"/>
    </source>
</evidence>
<reference evidence="3" key="3">
    <citation type="submission" date="2019-08" db="EMBL/GenBank/DDBJ databases">
        <authorList>
            <consortium name="Photinus pyralis genome working group"/>
            <person name="Fallon T.R."/>
            <person name="Sander Lower S.E."/>
            <person name="Weng J.-K."/>
        </authorList>
    </citation>
    <scope>NUCLEOTIDE SEQUENCE</scope>
    <source>
        <strain evidence="3">1611_PpyrPB1</strain>
        <tissue evidence="3">Whole body</tissue>
    </source>
</reference>
<name>A0A1Y1LYJ7_PHOPY</name>
<keyword evidence="4" id="KW-1185">Reference proteome</keyword>
<dbReference type="OrthoDB" id="8061736at2759"/>
<dbReference type="Gene3D" id="1.10.10.60">
    <property type="entry name" value="Homeodomain-like"/>
    <property type="match status" value="3"/>
</dbReference>
<evidence type="ECO:0000313" key="2">
    <source>
        <dbReference type="EMBL" id="JAV77838.1"/>
    </source>
</evidence>
<proteinExistence type="predicted"/>
<dbReference type="PANTHER" id="PTHR31307">
    <property type="entry name" value="TRIHELIX TRANSCRIPTION FACTOR ASIL2"/>
    <property type="match status" value="1"/>
</dbReference>
<protein>
    <recommendedName>
        <fullName evidence="1">Myb-like domain-containing protein</fullName>
    </recommendedName>
</protein>
<dbReference type="AlphaFoldDB" id="A0A1Y1LYJ7"/>
<reference evidence="3 4" key="2">
    <citation type="journal article" date="2018" name="Elife">
        <title>Firefly genomes illuminate parallel origins of bioluminescence in beetles.</title>
        <authorList>
            <person name="Fallon T.R."/>
            <person name="Lower S.E."/>
            <person name="Chang C.H."/>
            <person name="Bessho-Uehara M."/>
            <person name="Martin G.J."/>
            <person name="Bewick A.J."/>
            <person name="Behringer M."/>
            <person name="Debat H.J."/>
            <person name="Wong I."/>
            <person name="Day J.C."/>
            <person name="Suvorov A."/>
            <person name="Silva C.J."/>
            <person name="Stanger-Hall K.F."/>
            <person name="Hall D.W."/>
            <person name="Schmitz R.J."/>
            <person name="Nelson D.R."/>
            <person name="Lewis S.M."/>
            <person name="Shigenobu S."/>
            <person name="Bybee S.M."/>
            <person name="Larracuente A.M."/>
            <person name="Oba Y."/>
            <person name="Weng J.K."/>
        </authorList>
    </citation>
    <scope>NUCLEOTIDE SEQUENCE [LARGE SCALE GENOMIC DNA]</scope>
    <source>
        <strain evidence="3">1611_PpyrPB1</strain>
        <tissue evidence="3">Whole body</tissue>
    </source>
</reference>
<dbReference type="InterPro" id="IPR044822">
    <property type="entry name" value="Myb_DNA-bind_4"/>
</dbReference>
<feature type="domain" description="Myb-like" evidence="1">
    <location>
        <begin position="292"/>
        <end position="350"/>
    </location>
</feature>
<feature type="domain" description="Myb-like" evidence="1">
    <location>
        <begin position="179"/>
        <end position="247"/>
    </location>
</feature>
<dbReference type="EMBL" id="GEZM01045260">
    <property type="protein sequence ID" value="JAV77838.1"/>
    <property type="molecule type" value="Transcribed_RNA"/>
</dbReference>
<dbReference type="Proteomes" id="UP000327044">
    <property type="component" value="Unassembled WGS sequence"/>
</dbReference>
<organism evidence="2">
    <name type="scientific">Photinus pyralis</name>
    <name type="common">Common eastern firefly</name>
    <name type="synonym">Lampyris pyralis</name>
    <dbReference type="NCBI Taxonomy" id="7054"/>
    <lineage>
        <taxon>Eukaryota</taxon>
        <taxon>Metazoa</taxon>
        <taxon>Ecdysozoa</taxon>
        <taxon>Arthropoda</taxon>
        <taxon>Hexapoda</taxon>
        <taxon>Insecta</taxon>
        <taxon>Pterygota</taxon>
        <taxon>Neoptera</taxon>
        <taxon>Endopterygota</taxon>
        <taxon>Coleoptera</taxon>
        <taxon>Polyphaga</taxon>
        <taxon>Elateriformia</taxon>
        <taxon>Elateroidea</taxon>
        <taxon>Lampyridae</taxon>
        <taxon>Lampyrinae</taxon>
        <taxon>Photinus</taxon>
    </lineage>
</organism>
<gene>
    <name evidence="3" type="ORF">PPYR_04771</name>
</gene>
<evidence type="ECO:0000259" key="1">
    <source>
        <dbReference type="PROSITE" id="PS50090"/>
    </source>
</evidence>
<dbReference type="InterPro" id="IPR001005">
    <property type="entry name" value="SANT/Myb"/>
</dbReference>
<dbReference type="PROSITE" id="PS50090">
    <property type="entry name" value="MYB_LIKE"/>
    <property type="match status" value="3"/>
</dbReference>
<dbReference type="InterPro" id="IPR044823">
    <property type="entry name" value="ASIL1/2-like"/>
</dbReference>
<sequence>MDCDETNSSVVFYINGECVKIESDLEDIVKLKESDTFAANYIKMMVDNNFIEIPELKSIERLYEDGSISDIYNSQKEPEVLKAESEWGAPETELLLNKYNHYIRRVGLLDIFKTKKKMWMQIAEDIKAALKISKTETQCENRYKTIMKRKKKVGGVRFRVNRVSEEEGSCDILESIDDTMEIVRTDWSDPETKLLLHKYEQHSPMVGPMNKFKTCKQMWIKISEDINHILGVARTETQCENRFKAVMKKVEDPLCCDVPEVKLRAVEDSRACAVSQSVDDAELDATKSDLEWGGPETKLLLDKYEQYVFMVGSRFKTKKKMWAKISEDLKQILNVSKTDAQCENRYKTILRRKRRVDHNYHRAVDLRDDVKFEQELCKIVLSEEDSESEPVRCVCASKKIRNDPQRGRNRRKRRWVVPDAGTSKMRALMAFQKRMEVNRERRHREKMQMMEQLLQVLKS</sequence>
<dbReference type="EMBL" id="VVIM01000002">
    <property type="protein sequence ID" value="KAB0802585.1"/>
    <property type="molecule type" value="Genomic_DNA"/>
</dbReference>
<feature type="domain" description="Myb-like" evidence="1">
    <location>
        <begin position="84"/>
        <end position="147"/>
    </location>
</feature>
<dbReference type="InParanoid" id="A0A1Y1LYJ7"/>
<accession>A0A1Y1LYJ7</accession>
<dbReference type="Pfam" id="PF13837">
    <property type="entry name" value="Myb_DNA-bind_4"/>
    <property type="match status" value="3"/>
</dbReference>
<evidence type="ECO:0000313" key="3">
    <source>
        <dbReference type="EMBL" id="KAB0802585.1"/>
    </source>
</evidence>
<dbReference type="SMART" id="SM00717">
    <property type="entry name" value="SANT"/>
    <property type="match status" value="3"/>
</dbReference>
<reference evidence="2" key="1">
    <citation type="journal article" date="2016" name="Sci. Rep.">
        <title>Molecular characterization of firefly nuptial gifts: a multi-omics approach sheds light on postcopulatory sexual selection.</title>
        <authorList>
            <person name="Al-Wathiqui N."/>
            <person name="Fallon T.R."/>
            <person name="South A."/>
            <person name="Weng J.K."/>
            <person name="Lewis S.M."/>
        </authorList>
    </citation>
    <scope>NUCLEOTIDE SEQUENCE</scope>
</reference>
<dbReference type="PANTHER" id="PTHR31307:SF4">
    <property type="entry name" value="TRIHELIX TRANSCRIPTION FACTOR ASIL2"/>
    <property type="match status" value="1"/>
</dbReference>